<keyword evidence="8" id="KW-1185">Reference proteome</keyword>
<feature type="domain" description="Maestro/Maestro-like HEAT-repeats" evidence="6">
    <location>
        <begin position="1341"/>
        <end position="1609"/>
    </location>
</feature>
<keyword evidence="1" id="KW-0677">Repeat</keyword>
<organism evidence="7 8">
    <name type="scientific">Acanthamoeba castellanii (strain ATCC 30010 / Neff)</name>
    <dbReference type="NCBI Taxonomy" id="1257118"/>
    <lineage>
        <taxon>Eukaryota</taxon>
        <taxon>Amoebozoa</taxon>
        <taxon>Discosea</taxon>
        <taxon>Longamoebia</taxon>
        <taxon>Centramoebida</taxon>
        <taxon>Acanthamoebidae</taxon>
        <taxon>Acanthamoeba</taxon>
    </lineage>
</organism>
<evidence type="ECO:0000313" key="7">
    <source>
        <dbReference type="EMBL" id="ELR14279.1"/>
    </source>
</evidence>
<feature type="domain" description="MROH2B-like N-terminal HEAT-repeats" evidence="5">
    <location>
        <begin position="24"/>
        <end position="243"/>
    </location>
</feature>
<dbReference type="InterPro" id="IPR055406">
    <property type="entry name" value="HEAT_Maestro"/>
</dbReference>
<evidence type="ECO:0000259" key="5">
    <source>
        <dbReference type="Pfam" id="PF23221"/>
    </source>
</evidence>
<accession>L8GN71</accession>
<dbReference type="SUPFAM" id="SSF48371">
    <property type="entry name" value="ARM repeat"/>
    <property type="match status" value="1"/>
</dbReference>
<reference evidence="7 8" key="1">
    <citation type="journal article" date="2013" name="Genome Biol.">
        <title>Genome of Acanthamoeba castellanii highlights extensive lateral gene transfer and early evolution of tyrosine kinase signaling.</title>
        <authorList>
            <person name="Clarke M."/>
            <person name="Lohan A.J."/>
            <person name="Liu B."/>
            <person name="Lagkouvardos I."/>
            <person name="Roy S."/>
            <person name="Zafar N."/>
            <person name="Bertelli C."/>
            <person name="Schilde C."/>
            <person name="Kianianmomeni A."/>
            <person name="Burglin T.R."/>
            <person name="Frech C."/>
            <person name="Turcotte B."/>
            <person name="Kopec K.O."/>
            <person name="Synnott J.M."/>
            <person name="Choo C."/>
            <person name="Paponov I."/>
            <person name="Finkler A."/>
            <person name="Soon Heng Tan C."/>
            <person name="Hutchins A.P."/>
            <person name="Weinmeier T."/>
            <person name="Rattei T."/>
            <person name="Chu J.S."/>
            <person name="Gimenez G."/>
            <person name="Irimia M."/>
            <person name="Rigden D.J."/>
            <person name="Fitzpatrick D.A."/>
            <person name="Lorenzo-Morales J."/>
            <person name="Bateman A."/>
            <person name="Chiu C.H."/>
            <person name="Tang P."/>
            <person name="Hegemann P."/>
            <person name="Fromm H."/>
            <person name="Raoult D."/>
            <person name="Greub G."/>
            <person name="Miranda-Saavedra D."/>
            <person name="Chen N."/>
            <person name="Nash P."/>
            <person name="Ginger M.L."/>
            <person name="Horn M."/>
            <person name="Schaap P."/>
            <person name="Caler L."/>
            <person name="Loftus B."/>
        </authorList>
    </citation>
    <scope>NUCLEOTIDE SEQUENCE [LARGE SCALE GENOMIC DNA]</scope>
    <source>
        <strain evidence="7 8">Neff</strain>
    </source>
</reference>
<evidence type="ECO:0000259" key="6">
    <source>
        <dbReference type="Pfam" id="PF23227"/>
    </source>
</evidence>
<dbReference type="InterPro" id="IPR048465">
    <property type="entry name" value="Maestro-like_HEAT"/>
</dbReference>
<evidence type="ECO:0000259" key="4">
    <source>
        <dbReference type="Pfam" id="PF23210"/>
    </source>
</evidence>
<dbReference type="PANTHER" id="PTHR23120">
    <property type="entry name" value="MAESTRO-RELATED HEAT DOMAIN-CONTAINING"/>
    <property type="match status" value="1"/>
</dbReference>
<dbReference type="Pfam" id="PF23227">
    <property type="entry name" value="HEAT_MROH2B_C"/>
    <property type="match status" value="1"/>
</dbReference>
<dbReference type="InterPro" id="IPR016024">
    <property type="entry name" value="ARM-type_fold"/>
</dbReference>
<dbReference type="VEuPathDB" id="AmoebaDB:ACA1_106000"/>
<feature type="region of interest" description="Disordered" evidence="2">
    <location>
        <begin position="877"/>
        <end position="901"/>
    </location>
</feature>
<dbReference type="KEGG" id="acan:ACA1_106000"/>
<dbReference type="GeneID" id="14914854"/>
<dbReference type="Pfam" id="PF23221">
    <property type="entry name" value="HEAT_MROH2B_1st"/>
    <property type="match status" value="1"/>
</dbReference>
<dbReference type="EMBL" id="KB008060">
    <property type="protein sequence ID" value="ELR14279.1"/>
    <property type="molecule type" value="Genomic_DNA"/>
</dbReference>
<sequence>MVAALCSHANDGAPVVRRQITESLVDIGRKQPNLVLSACLDFLKRNAKCEEKHRIILLQIMERVLSLRRELINDNLAAPMIELCMSDMTREKEVMAEWQGAASAVLVSAGMRWPDLVMDQLLARFAPGSLPHYFVMKTLGDFTASNPIAAVPKLKVVLARVLPVLASIKQDNMKWVFATSMWKFCDAVVTYVADIGQAQDKSITVQGFSGEIFPAYEIIFTNWLPSKESKVRAATIQAVGSMCSILTPQQFETQLPRILTAMLALYKRDANHLPITMGLCQLLDVSIRDDSQVLYPHINNLLTALHALACVPPEAEPTSIKNHNELMRCFDIMGRRFPDDVITFLLGRLDIRISKTVKQRTATLLILKHLVTRLGSQLEDRRGLVVSGIQPIARTETSLEGGHVAIEFIVAQCALTDTETKVDRAQAAKKAKATPGEEEEDSPEELRNMCDNVLNLLTTTIPCMVDVLWPFLLEMLLPQQNTPAMAILAKCVAHLAALKRSTQAPDYIIDFDRLVNLPKPPEIIARLMVMLSVPLRRGRLGLHILQALLALGPALHPNIAPMWDHAVPKLAQYLQTNSESPEGWNSNSWDELVLRLLAETIKVNFVSTVVDSEEWTLQLGDNYAKHLAVYATDSELKRSCFKQLGLVLQKLTKKDYIHTKLQDMFAICQHGNENERQGCAQAFGYCAASHLDIVLQKVNGFLSGPEKKESSGGFLSGLLGGSKPQESAAKGTVDTCFLAFGYIAAYATPSLITTRIDVHILNNIKLHLPAVKTPERKTVAIKALDLIGKAMHPTHLGAPYVLRQRDELLGILLEYVAPTVDAKKSSSPRKDELGVPHAVRIAGLNAIATYTFLEPSIPDKLQSDLATRTCAFLDLSSVPPGKEEKSKGKEKEAADERARKRVEEHEKGLQTVLQTLYESLAATLFMDTSIAALTRIFNVLRTYSCKPDGAVRERAVNAVLYLLKKYVEYKTAQTGPKKEKLFEGLGACLAFIIPRCTDPVVAEDEEGYNMVPPSVLRPLNALREQIASTEMNDQYKVMQELAGILAHMVAPEELPLLLKSILAGLTDSQLPSALGTCVVLNGLIKNRGEELKDRVPEVLGLLIEEMKKISVDQTLNATLHAVRNLALHHRLQVMNELLAVPVPHPSQVVKSFQVIAKDSTLVMDLVNHLLQLLNYGLLYDEKGQGKDKKYTARPLVLSATAALGEVMQTDEMAGVVEEHYALIFGSLLLRVGTSQGQPDALKVIIEAFKSFLECAKEEALQEAVKAKGAWSRLDGAKYTDVITEIAAVVGREHPEHVAPLYRFLLPFMKGNYPGHRIVAACTLAELVNHTAGNGELLHQLVNALLLSLADANIKIYSLRGLGNIVSAGKHMVDKYATTILDALVSYIDNADEVLAMESMNGLSKVFELVDESRVAPTLINLCHRIKPAFEKSGDEMRAASFTLFGTLARFGQDELAVDPFFEQIHMNLPAVTLHINDTNADVQEACKKALRRFGPLMRAEPLNAFLDEQLAPGAYFTFDDFLTDFAKLLIEYYPERMNYYVMTSIEHFQSNWTPIRGSAASFVGSLLGQLPPHKRTTLNVGLITQALVGLLKQKEADVRRRAASAIGLLFDY</sequence>
<feature type="region of interest" description="Disordered" evidence="2">
    <location>
        <begin position="426"/>
        <end position="445"/>
    </location>
</feature>
<evidence type="ECO:0000259" key="3">
    <source>
        <dbReference type="Pfam" id="PF21047"/>
    </source>
</evidence>
<dbReference type="PANTHER" id="PTHR23120:SF0">
    <property type="entry name" value="MAESTRO HEAT-LIKE REPEAT FAMILY MEMBER 1"/>
    <property type="match status" value="1"/>
</dbReference>
<dbReference type="Pfam" id="PF21047">
    <property type="entry name" value="HEAT_Maestro"/>
    <property type="match status" value="1"/>
</dbReference>
<dbReference type="GO" id="GO:0005737">
    <property type="term" value="C:cytoplasm"/>
    <property type="evidence" value="ECO:0007669"/>
    <property type="project" value="TreeGrafter"/>
</dbReference>
<dbReference type="Proteomes" id="UP000011083">
    <property type="component" value="Unassembled WGS sequence"/>
</dbReference>
<dbReference type="InterPro" id="IPR045206">
    <property type="entry name" value="Maestro_heat-like_prot"/>
</dbReference>
<dbReference type="OMA" id="EVYIKAM"/>
<evidence type="ECO:0000313" key="8">
    <source>
        <dbReference type="Proteomes" id="UP000011083"/>
    </source>
</evidence>
<gene>
    <name evidence="7" type="ORF">ACA1_106000</name>
</gene>
<feature type="domain" description="MROH2B-like HEAT-repeats" evidence="4">
    <location>
        <begin position="249"/>
        <end position="386"/>
    </location>
</feature>
<evidence type="ECO:0000256" key="2">
    <source>
        <dbReference type="SAM" id="MobiDB-lite"/>
    </source>
</evidence>
<feature type="domain" description="MROH2B-like HEAT-repeats" evidence="4">
    <location>
        <begin position="400"/>
        <end position="885"/>
    </location>
</feature>
<name>L8GN71_ACACF</name>
<protein>
    <submittedName>
        <fullName evidence="7">HEAT repeat domain containing protein</fullName>
    </submittedName>
</protein>
<evidence type="ECO:0000256" key="1">
    <source>
        <dbReference type="ARBA" id="ARBA00022737"/>
    </source>
</evidence>
<dbReference type="OrthoDB" id="1884734at2759"/>
<dbReference type="Pfam" id="PF23210">
    <property type="entry name" value="HEAT_Maestro_2"/>
    <property type="match status" value="2"/>
</dbReference>
<proteinExistence type="predicted"/>
<dbReference type="RefSeq" id="XP_004336292.1">
    <property type="nucleotide sequence ID" value="XM_004336244.1"/>
</dbReference>
<feature type="compositionally biased region" description="Basic and acidic residues" evidence="2">
    <location>
        <begin position="881"/>
        <end position="901"/>
    </location>
</feature>
<dbReference type="InterPro" id="IPR011989">
    <property type="entry name" value="ARM-like"/>
</dbReference>
<dbReference type="InterPro" id="IPR055408">
    <property type="entry name" value="HEAT_MROH2B-like"/>
</dbReference>
<dbReference type="Gene3D" id="1.25.10.10">
    <property type="entry name" value="Leucine-rich Repeat Variant"/>
    <property type="match status" value="3"/>
</dbReference>
<dbReference type="InterPro" id="IPR056282">
    <property type="entry name" value="MROH2B-like_N_HEAT"/>
</dbReference>
<feature type="domain" description="Maestro-like HEAT-repeats" evidence="3">
    <location>
        <begin position="952"/>
        <end position="1162"/>
    </location>
</feature>